<keyword evidence="1" id="KW-1133">Transmembrane helix</keyword>
<protein>
    <recommendedName>
        <fullName evidence="4">DUF2871 domain-containing protein</fullName>
    </recommendedName>
</protein>
<keyword evidence="3" id="KW-1185">Reference proteome</keyword>
<feature type="transmembrane region" description="Helical" evidence="1">
    <location>
        <begin position="74"/>
        <end position="94"/>
    </location>
</feature>
<accession>F5XTJ2</accession>
<dbReference type="InterPro" id="IPR021299">
    <property type="entry name" value="DUF2871"/>
</dbReference>
<feature type="transmembrane region" description="Helical" evidence="1">
    <location>
        <begin position="7"/>
        <end position="26"/>
    </location>
</feature>
<dbReference type="HOGENOM" id="CLU_124870_0_0_11"/>
<dbReference type="STRING" id="1032480.MLP_44270"/>
<dbReference type="Pfam" id="PF11070">
    <property type="entry name" value="DUF2871"/>
    <property type="match status" value="1"/>
</dbReference>
<keyword evidence="1" id="KW-0472">Membrane</keyword>
<proteinExistence type="predicted"/>
<dbReference type="AlphaFoldDB" id="F5XTJ2"/>
<dbReference type="eggNOG" id="ENOG5032RUD">
    <property type="taxonomic scope" value="Bacteria"/>
</dbReference>
<reference evidence="2 3" key="1">
    <citation type="submission" date="2011-05" db="EMBL/GenBank/DDBJ databases">
        <title>Whole genome sequence of Microlunatus phosphovorus NM-1.</title>
        <authorList>
            <person name="Hosoyama A."/>
            <person name="Sasaki K."/>
            <person name="Harada T."/>
            <person name="Igarashi R."/>
            <person name="Kawakoshi A."/>
            <person name="Sasagawa M."/>
            <person name="Fukada J."/>
            <person name="Nakamura S."/>
            <person name="Katano Y."/>
            <person name="Hanada S."/>
            <person name="Kamagata Y."/>
            <person name="Nakamura N."/>
            <person name="Yamazaki S."/>
            <person name="Fujita N."/>
        </authorList>
    </citation>
    <scope>NUCLEOTIDE SEQUENCE [LARGE SCALE GENOMIC DNA]</scope>
    <source>
        <strain evidence="3">ATCC 700054 / DSM 10555 / JCM 9379 / NBRC 101784 / NCIMB 13414 / VKM Ac-1990 / NM-1</strain>
    </source>
</reference>
<sequence length="156" mass="16640">MRKAESVLFRLSAGWTVVGLASGLAYRELTRSTGFSGFTQLAVVHTHTLVLGTIVGLLVLALQRVYRLGEDRRFGWFVWIWTIGLVLTAGAMAVKGSLQVLGSAAADSSALAGVSGLGHVVLTVGFVLVFLVLGRRIRHTQQESDTETATTQAMPA</sequence>
<feature type="transmembrane region" description="Helical" evidence="1">
    <location>
        <begin position="38"/>
        <end position="62"/>
    </location>
</feature>
<feature type="transmembrane region" description="Helical" evidence="1">
    <location>
        <begin position="114"/>
        <end position="133"/>
    </location>
</feature>
<dbReference type="SUPFAM" id="SSF81442">
    <property type="entry name" value="Cytochrome c oxidase subunit I-like"/>
    <property type="match status" value="1"/>
</dbReference>
<evidence type="ECO:0008006" key="4">
    <source>
        <dbReference type="Google" id="ProtNLM"/>
    </source>
</evidence>
<dbReference type="InterPro" id="IPR036927">
    <property type="entry name" value="Cyt_c_oxase-like_su1_sf"/>
</dbReference>
<gene>
    <name evidence="2" type="ordered locus">MLP_44270</name>
</gene>
<evidence type="ECO:0000313" key="2">
    <source>
        <dbReference type="EMBL" id="BAK37441.1"/>
    </source>
</evidence>
<name>F5XTJ2_MICPN</name>
<dbReference type="RefSeq" id="WP_013865275.1">
    <property type="nucleotide sequence ID" value="NC_015635.1"/>
</dbReference>
<evidence type="ECO:0000313" key="3">
    <source>
        <dbReference type="Proteomes" id="UP000007947"/>
    </source>
</evidence>
<dbReference type="KEGG" id="mph:MLP_44270"/>
<keyword evidence="1" id="KW-0812">Transmembrane</keyword>
<organism evidence="2 3">
    <name type="scientific">Microlunatus phosphovorus (strain ATCC 700054 / DSM 10555 / JCM 9379 / NBRC 101784 / NCIMB 13414 / VKM Ac-1990 / NM-1)</name>
    <dbReference type="NCBI Taxonomy" id="1032480"/>
    <lineage>
        <taxon>Bacteria</taxon>
        <taxon>Bacillati</taxon>
        <taxon>Actinomycetota</taxon>
        <taxon>Actinomycetes</taxon>
        <taxon>Propionibacteriales</taxon>
        <taxon>Propionibacteriaceae</taxon>
        <taxon>Microlunatus</taxon>
    </lineage>
</organism>
<dbReference type="Proteomes" id="UP000007947">
    <property type="component" value="Chromosome"/>
</dbReference>
<dbReference type="Gene3D" id="1.20.210.10">
    <property type="entry name" value="Cytochrome c oxidase-like, subunit I domain"/>
    <property type="match status" value="1"/>
</dbReference>
<dbReference type="OrthoDB" id="1644899at2"/>
<evidence type="ECO:0000256" key="1">
    <source>
        <dbReference type="SAM" id="Phobius"/>
    </source>
</evidence>
<dbReference type="EMBL" id="AP012204">
    <property type="protein sequence ID" value="BAK37441.1"/>
    <property type="molecule type" value="Genomic_DNA"/>
</dbReference>